<dbReference type="Proteomes" id="UP000199706">
    <property type="component" value="Unassembled WGS sequence"/>
</dbReference>
<reference evidence="1 2" key="1">
    <citation type="submission" date="2016-10" db="EMBL/GenBank/DDBJ databases">
        <authorList>
            <person name="de Groot N.N."/>
        </authorList>
    </citation>
    <scope>NUCLEOTIDE SEQUENCE [LARGE SCALE GENOMIC DNA]</scope>
    <source>
        <strain evidence="1 2">LMG 2247</strain>
    </source>
</reference>
<evidence type="ECO:0008006" key="3">
    <source>
        <dbReference type="Google" id="ProtNLM"/>
    </source>
</evidence>
<accession>A0A1G8BDZ3</accession>
<organism evidence="1 2">
    <name type="scientific">Paraburkholderia phenazinium</name>
    <dbReference type="NCBI Taxonomy" id="60549"/>
    <lineage>
        <taxon>Bacteria</taxon>
        <taxon>Pseudomonadati</taxon>
        <taxon>Pseudomonadota</taxon>
        <taxon>Betaproteobacteria</taxon>
        <taxon>Burkholderiales</taxon>
        <taxon>Burkholderiaceae</taxon>
        <taxon>Paraburkholderia</taxon>
    </lineage>
</organism>
<proteinExistence type="predicted"/>
<protein>
    <recommendedName>
        <fullName evidence="3">Metal ABC transporter ATPase</fullName>
    </recommendedName>
</protein>
<gene>
    <name evidence="1" type="ORF">SAMN05216466_10916</name>
</gene>
<dbReference type="SUPFAM" id="SSF69754">
    <property type="entry name" value="Ribosome binding protein Y (YfiA homologue)"/>
    <property type="match status" value="1"/>
</dbReference>
<dbReference type="InterPro" id="IPR036567">
    <property type="entry name" value="RHF-like"/>
</dbReference>
<dbReference type="Gene3D" id="3.30.160.100">
    <property type="entry name" value="Ribosome hibernation promotion factor-like"/>
    <property type="match status" value="1"/>
</dbReference>
<dbReference type="OrthoDB" id="9132248at2"/>
<sequence>MGIGMQIVYLGFAGSAPIEAEAGAQFVRLERFWKIISGCHLAIEALHDRAGHVMYDARLDLITRANELIPVRHCRNEDAHAALQGAFDAAEQQLESAGHVGA</sequence>
<evidence type="ECO:0000313" key="2">
    <source>
        <dbReference type="Proteomes" id="UP000199706"/>
    </source>
</evidence>
<name>A0A1G8BDZ3_9BURK</name>
<evidence type="ECO:0000313" key="1">
    <source>
        <dbReference type="EMBL" id="SDH31445.1"/>
    </source>
</evidence>
<dbReference type="EMBL" id="FNCJ01000009">
    <property type="protein sequence ID" value="SDH31445.1"/>
    <property type="molecule type" value="Genomic_DNA"/>
</dbReference>
<dbReference type="RefSeq" id="WP_090686328.1">
    <property type="nucleotide sequence ID" value="NZ_CADERL010000004.1"/>
</dbReference>
<dbReference type="AlphaFoldDB" id="A0A1G8BDZ3"/>